<evidence type="ECO:0008006" key="9">
    <source>
        <dbReference type="Google" id="ProtNLM"/>
    </source>
</evidence>
<comment type="similarity">
    <text evidence="1">Belongs to the eukaryotic ribosomal protein eL43 family.</text>
</comment>
<organism evidence="8">
    <name type="scientific">Mustela putorius furo</name>
    <name type="common">European domestic ferret</name>
    <name type="synonym">Mustela furo</name>
    <dbReference type="NCBI Taxonomy" id="9669"/>
    <lineage>
        <taxon>Eukaryota</taxon>
        <taxon>Metazoa</taxon>
        <taxon>Chordata</taxon>
        <taxon>Craniata</taxon>
        <taxon>Vertebrata</taxon>
        <taxon>Euteleostomi</taxon>
        <taxon>Mammalia</taxon>
        <taxon>Eutheria</taxon>
        <taxon>Laurasiatheria</taxon>
        <taxon>Carnivora</taxon>
        <taxon>Caniformia</taxon>
        <taxon>Musteloidea</taxon>
        <taxon>Mustelidae</taxon>
        <taxon>Mustelinae</taxon>
        <taxon>Mustela</taxon>
    </lineage>
</organism>
<dbReference type="GO" id="GO:0008270">
    <property type="term" value="F:zinc ion binding"/>
    <property type="evidence" value="ECO:0007669"/>
    <property type="project" value="UniProtKB-KW"/>
</dbReference>
<dbReference type="InterPro" id="IPR011332">
    <property type="entry name" value="Ribosomal_zn-bd"/>
</dbReference>
<evidence type="ECO:0000256" key="1">
    <source>
        <dbReference type="ARBA" id="ARBA00008672"/>
    </source>
</evidence>
<keyword evidence="6" id="KW-0687">Ribonucleoprotein</keyword>
<dbReference type="SUPFAM" id="SSF57829">
    <property type="entry name" value="Zn-binding ribosomal proteins"/>
    <property type="match status" value="1"/>
</dbReference>
<dbReference type="AlphaFoldDB" id="M3YYH5"/>
<dbReference type="GeneTree" id="ENSGT00390000016988"/>
<dbReference type="EMBL" id="AEYP01056772">
    <property type="status" value="NOT_ANNOTATED_CDS"/>
    <property type="molecule type" value="Genomic_DNA"/>
</dbReference>
<dbReference type="InterPro" id="IPR002674">
    <property type="entry name" value="Ribosomal_eL43"/>
</dbReference>
<keyword evidence="2" id="KW-0479">Metal-binding</keyword>
<evidence type="ECO:0000313" key="8">
    <source>
        <dbReference type="Ensembl" id="ENSMPUP00000016385.1"/>
    </source>
</evidence>
<keyword evidence="4" id="KW-0862">Zinc</keyword>
<dbReference type="Gene3D" id="2.20.25.30">
    <property type="match status" value="1"/>
</dbReference>
<feature type="compositionally biased region" description="Basic and acidic residues" evidence="7">
    <location>
        <begin position="193"/>
        <end position="219"/>
    </location>
</feature>
<dbReference type="GO" id="GO:0006412">
    <property type="term" value="P:translation"/>
    <property type="evidence" value="ECO:0007669"/>
    <property type="project" value="InterPro"/>
</dbReference>
<evidence type="ECO:0000256" key="3">
    <source>
        <dbReference type="ARBA" id="ARBA00022771"/>
    </source>
</evidence>
<accession>M3YYH5</accession>
<evidence type="ECO:0000256" key="2">
    <source>
        <dbReference type="ARBA" id="ARBA00022723"/>
    </source>
</evidence>
<dbReference type="GO" id="GO:0022625">
    <property type="term" value="C:cytosolic large ribosomal subunit"/>
    <property type="evidence" value="ECO:0007669"/>
    <property type="project" value="TreeGrafter"/>
</dbReference>
<keyword evidence="5" id="KW-0689">Ribosomal protein</keyword>
<dbReference type="HOGENOM" id="CLU_1194576_0_0_1"/>
<evidence type="ECO:0000256" key="6">
    <source>
        <dbReference type="ARBA" id="ARBA00023274"/>
    </source>
</evidence>
<dbReference type="FunFam" id="2.20.25.30:FF:000002">
    <property type="entry name" value="60S ribosomal protein L37a"/>
    <property type="match status" value="1"/>
</dbReference>
<dbReference type="Ensembl" id="ENSMPUT00000016630.1">
    <property type="protein sequence ID" value="ENSMPUP00000016385.1"/>
    <property type="gene ID" value="ENSMPUG00000016488.1"/>
</dbReference>
<sequence>MAKRTKKVGIVGKYGTRYGASLRKMVKKIEISQHAKYTCSFCGKTKMKRRAVGIWHCGSCMKTVAGGAWTYKCVRGRRIWPVPPPGAFLHPPCPAQEPGPTLQSLGGVILMPLDWSAVYFNKALLWLQKTGFEGPEIWRRGGCGLSRSPISLCSSLWVPHGYSHHSPSGAWGRRQRQGISAQVRLTPYPFTPKEMEAPEDGSHTVHKWLEDPNHKKDEGTLLMKSSTLGKRR</sequence>
<dbReference type="InterPro" id="IPR011331">
    <property type="entry name" value="Ribosomal_eL37/eL43"/>
</dbReference>
<reference evidence="8" key="1">
    <citation type="submission" date="2024-06" db="UniProtKB">
        <authorList>
            <consortium name="Ensembl"/>
        </authorList>
    </citation>
    <scope>IDENTIFICATION</scope>
</reference>
<protein>
    <recommendedName>
        <fullName evidence="9">Ribosomal protein L37a</fullName>
    </recommendedName>
</protein>
<dbReference type="Pfam" id="PF01780">
    <property type="entry name" value="Ribosomal_L37ae"/>
    <property type="match status" value="1"/>
</dbReference>
<dbReference type="InParanoid" id="M3YYH5"/>
<proteinExistence type="inferred from homology"/>
<evidence type="ECO:0000256" key="4">
    <source>
        <dbReference type="ARBA" id="ARBA00022833"/>
    </source>
</evidence>
<keyword evidence="3" id="KW-0863">Zinc-finger</keyword>
<dbReference type="HAMAP" id="MF_00327">
    <property type="entry name" value="Ribosomal_eL43"/>
    <property type="match status" value="1"/>
</dbReference>
<feature type="compositionally biased region" description="Polar residues" evidence="7">
    <location>
        <begin position="223"/>
        <end position="232"/>
    </location>
</feature>
<dbReference type="eggNOG" id="KOG0402">
    <property type="taxonomic scope" value="Eukaryota"/>
</dbReference>
<dbReference type="EMBL" id="AEYP01056771">
    <property type="status" value="NOT_ANNOTATED_CDS"/>
    <property type="molecule type" value="Genomic_DNA"/>
</dbReference>
<dbReference type="PANTHER" id="PTHR48188">
    <property type="entry name" value="60S RIBOSOMAL PROTEIN L43"/>
    <property type="match status" value="1"/>
</dbReference>
<evidence type="ECO:0000256" key="5">
    <source>
        <dbReference type="ARBA" id="ARBA00022980"/>
    </source>
</evidence>
<dbReference type="GO" id="GO:0070180">
    <property type="term" value="F:large ribosomal subunit rRNA binding"/>
    <property type="evidence" value="ECO:0007669"/>
    <property type="project" value="TreeGrafter"/>
</dbReference>
<dbReference type="STRING" id="9669.ENSMPUP00000016385"/>
<feature type="region of interest" description="Disordered" evidence="7">
    <location>
        <begin position="191"/>
        <end position="232"/>
    </location>
</feature>
<name>M3YYH5_MUSPF</name>
<dbReference type="PANTHER" id="PTHR48188:SF3">
    <property type="entry name" value="60S RIBOSOMAL PROTEIN L37A-RELATED"/>
    <property type="match status" value="1"/>
</dbReference>
<evidence type="ECO:0000256" key="7">
    <source>
        <dbReference type="SAM" id="MobiDB-lite"/>
    </source>
</evidence>
<dbReference type="GO" id="GO:0003735">
    <property type="term" value="F:structural constituent of ribosome"/>
    <property type="evidence" value="ECO:0007669"/>
    <property type="project" value="InterPro"/>
</dbReference>